<reference evidence="4 5" key="1">
    <citation type="submission" date="2024-09" db="EMBL/GenBank/DDBJ databases">
        <title>Rethinking Asexuality: The Enigmatic Case of Functional Sexual Genes in Lepraria (Stereocaulaceae).</title>
        <authorList>
            <person name="Doellman M."/>
            <person name="Sun Y."/>
            <person name="Barcenas-Pena A."/>
            <person name="Lumbsch H.T."/>
            <person name="Grewe F."/>
        </authorList>
    </citation>
    <scope>NUCLEOTIDE SEQUENCE [LARGE SCALE GENOMIC DNA]</scope>
    <source>
        <strain evidence="4 5">Grewe 0041</strain>
    </source>
</reference>
<keyword evidence="5" id="KW-1185">Reference proteome</keyword>
<dbReference type="Proteomes" id="UP001590951">
    <property type="component" value="Unassembled WGS sequence"/>
</dbReference>
<dbReference type="SUPFAM" id="SSF75304">
    <property type="entry name" value="Amidase signature (AS) enzymes"/>
    <property type="match status" value="1"/>
</dbReference>
<evidence type="ECO:0000313" key="5">
    <source>
        <dbReference type="Proteomes" id="UP001590951"/>
    </source>
</evidence>
<keyword evidence="2" id="KW-0378">Hydrolase</keyword>
<comment type="caution">
    <text evidence="4">The sequence shown here is derived from an EMBL/GenBank/DDBJ whole genome shotgun (WGS) entry which is preliminary data.</text>
</comment>
<dbReference type="InterPro" id="IPR023631">
    <property type="entry name" value="Amidase_dom"/>
</dbReference>
<evidence type="ECO:0000256" key="2">
    <source>
        <dbReference type="ARBA" id="ARBA00022801"/>
    </source>
</evidence>
<protein>
    <recommendedName>
        <fullName evidence="3">Amidase domain-containing protein</fullName>
    </recommendedName>
</protein>
<organism evidence="4 5">
    <name type="scientific">Lepraria finkii</name>
    <dbReference type="NCBI Taxonomy" id="1340010"/>
    <lineage>
        <taxon>Eukaryota</taxon>
        <taxon>Fungi</taxon>
        <taxon>Dikarya</taxon>
        <taxon>Ascomycota</taxon>
        <taxon>Pezizomycotina</taxon>
        <taxon>Lecanoromycetes</taxon>
        <taxon>OSLEUM clade</taxon>
        <taxon>Lecanoromycetidae</taxon>
        <taxon>Lecanorales</taxon>
        <taxon>Lecanorineae</taxon>
        <taxon>Stereocaulaceae</taxon>
        <taxon>Lepraria</taxon>
    </lineage>
</organism>
<sequence>MFPPFDYWEHYRACRDKQLQRSRRVTQLPFAYHQPITLNDHNILSRPVEELVQDVQKQIISPVDILRCYSKIALLAHAKTHCLTEIMLPEAERWAQGEGLNLKGPLAGIPVSLKDSISVAGFDVTLGFSVNTGQPCEDDGTLVKILKAAGAIPYVKTNLPTTQLSFESSNDVWGRTLNPHNPDYTPGGSTGGEAALLAFGGSRIGVGSDVAGSVRAPAHFGGCYSLRCSTGRWAKMDRKTMLPGQEGIPSVFSPMARTLQDLNYFSRSFIQTKPWLWDHSVHPLEWRPYIEDKIRHQKVFKIGVIRTDGVVDPSPACARALERTVSALQNQGHSIKDVTPPSPYVARQVASVLLNSDGYRTFLSFFRTGETNDPGASQMSLYMKIPRPLKYVYYLWVKYVRRDRIWAEFLRPWHEKPAYEHWQWVSKREAYKALA</sequence>
<feature type="domain" description="Amidase" evidence="3">
    <location>
        <begin position="66"/>
        <end position="367"/>
    </location>
</feature>
<dbReference type="Gene3D" id="3.90.1300.10">
    <property type="entry name" value="Amidase signature (AS) domain"/>
    <property type="match status" value="1"/>
</dbReference>
<name>A0ABR4BBS1_9LECA</name>
<dbReference type="EMBL" id="JBHFEH010000012">
    <property type="protein sequence ID" value="KAL2055301.1"/>
    <property type="molecule type" value="Genomic_DNA"/>
</dbReference>
<dbReference type="Pfam" id="PF01425">
    <property type="entry name" value="Amidase"/>
    <property type="match status" value="1"/>
</dbReference>
<accession>A0ABR4BBS1</accession>
<gene>
    <name evidence="4" type="ORF">ABVK25_004639</name>
</gene>
<dbReference type="InterPro" id="IPR036928">
    <property type="entry name" value="AS_sf"/>
</dbReference>
<evidence type="ECO:0000256" key="1">
    <source>
        <dbReference type="ARBA" id="ARBA00009199"/>
    </source>
</evidence>
<comment type="similarity">
    <text evidence="1">Belongs to the amidase family.</text>
</comment>
<evidence type="ECO:0000259" key="3">
    <source>
        <dbReference type="Pfam" id="PF01425"/>
    </source>
</evidence>
<proteinExistence type="inferred from homology"/>
<dbReference type="PANTHER" id="PTHR46072:SF10">
    <property type="entry name" value="ACETAMIDASE"/>
    <property type="match status" value="1"/>
</dbReference>
<evidence type="ECO:0000313" key="4">
    <source>
        <dbReference type="EMBL" id="KAL2055301.1"/>
    </source>
</evidence>
<dbReference type="PANTHER" id="PTHR46072">
    <property type="entry name" value="AMIDASE-RELATED-RELATED"/>
    <property type="match status" value="1"/>
</dbReference>